<organism evidence="4 5">
    <name type="scientific">Pelagomonas calceolata</name>
    <dbReference type="NCBI Taxonomy" id="35677"/>
    <lineage>
        <taxon>Eukaryota</taxon>
        <taxon>Sar</taxon>
        <taxon>Stramenopiles</taxon>
        <taxon>Ochrophyta</taxon>
        <taxon>Pelagophyceae</taxon>
        <taxon>Pelagomonadales</taxon>
        <taxon>Pelagomonadaceae</taxon>
        <taxon>Pelagomonas</taxon>
    </lineage>
</organism>
<name>A0A8J2WS40_9STRA</name>
<feature type="domain" description="EF-hand" evidence="3">
    <location>
        <begin position="592"/>
        <end position="627"/>
    </location>
</feature>
<dbReference type="GO" id="GO:0005509">
    <property type="term" value="F:calcium ion binding"/>
    <property type="evidence" value="ECO:0007669"/>
    <property type="project" value="InterPro"/>
</dbReference>
<dbReference type="OrthoDB" id="26525at2759"/>
<dbReference type="EMBL" id="CAKKNE010000001">
    <property type="protein sequence ID" value="CAH0365109.1"/>
    <property type="molecule type" value="Genomic_DNA"/>
</dbReference>
<dbReference type="PROSITE" id="PS50222">
    <property type="entry name" value="EF_HAND_2"/>
    <property type="match status" value="1"/>
</dbReference>
<keyword evidence="1" id="KW-0106">Calcium</keyword>
<dbReference type="InterPro" id="IPR001202">
    <property type="entry name" value="WW_dom"/>
</dbReference>
<dbReference type="InterPro" id="IPR018247">
    <property type="entry name" value="EF_Hand_1_Ca_BS"/>
</dbReference>
<dbReference type="InterPro" id="IPR011992">
    <property type="entry name" value="EF-hand-dom_pair"/>
</dbReference>
<dbReference type="PROSITE" id="PS50020">
    <property type="entry name" value="WW_DOMAIN_2"/>
    <property type="match status" value="1"/>
</dbReference>
<dbReference type="CDD" id="cd00201">
    <property type="entry name" value="WW"/>
    <property type="match status" value="1"/>
</dbReference>
<evidence type="ECO:0000313" key="5">
    <source>
        <dbReference type="Proteomes" id="UP000789595"/>
    </source>
</evidence>
<dbReference type="SUPFAM" id="SSF47473">
    <property type="entry name" value="EF-hand"/>
    <property type="match status" value="1"/>
</dbReference>
<dbReference type="InterPro" id="IPR002048">
    <property type="entry name" value="EF_hand_dom"/>
</dbReference>
<proteinExistence type="predicted"/>
<sequence>MSTEGCRREKWHLLRQLLSIRPSTSHPGSCIENIFWEVAATVEGDYHTIKPGLFVSAISNSLGCQRQPEIRNCLTRLYHCLSITTGQLDLRELLCSLYALENTRHVYENPSRLLFSFFKLYAAPGGSAVRSDVVRIISIAAVTRAEISRMLMVTHHLPRFVKLSRFQSFLAVHPNIIDAFRLQLWNQLPDSSKLGYLQSREDASARWFCQYAHEINVKSATTFRDLSSLRCSFGAWCKFHQGVTRIQLQQRTVSLRKCKTSILWWHSYTTQQRISHARRHIAAVLGERAIMRRVFRTKWHRYSCSKGRLRQISDNFESHSVEIAHGAFILRHTMISTFRRKAMIRWLSWIANVMKWEKAGLLMHRYLRRRIFKQWIAHFRAVRGFRVGEEESINKQIWLASVIKQAEKANMFVMQAAKNTRLTAIADKKQKAASVKMNLLAWNQRRRQAERAADDRIKLATQQDMRAKRIAKEKEDRAAAFKAAWEALENSYIKEHQRATLSWLDSSSSKSHVSKAFKRIKREFYQPPTPRSINREAQLKSLTSIVLIKMESVLFQKGIVMGHLIQQYAESSCGFLSHDEFRSLVRDLPIDLSPEQIRVVVGTLDADNDGYLGVEELENALHQVHKYNGVSASPWRMYIDPAQDVMCYHNLATSELVFEHRMHDAKLMEITKSNFIAETELEAINHIRRERALAWTRVKEDYASVVMTRMYRSFRSRREQGRLMWKIQARRQKRNAARHAIVATKLQCWWRVVSARLLFIAKVRHHVEVIPNLVERKLYYCNHNTGECTWTPPRHGSNVLHAPQDYIVVNENNRVYFVKWSMSPNEAHLRMWNKPSGYRRCTKCLQNIALLECIDVPGFFCFRCFRASFDDHDFARGTKQQRRVSPVSCTLCSQGRTASWHCLSNGPGLAACSLCFTRIENVDMKWLRI</sequence>
<protein>
    <submittedName>
        <fullName evidence="4">Uncharacterized protein</fullName>
    </submittedName>
</protein>
<accession>A0A8J2WS40</accession>
<dbReference type="Proteomes" id="UP000789595">
    <property type="component" value="Unassembled WGS sequence"/>
</dbReference>
<comment type="caution">
    <text evidence="4">The sequence shown here is derived from an EMBL/GenBank/DDBJ whole genome shotgun (WGS) entry which is preliminary data.</text>
</comment>
<dbReference type="PROSITE" id="PS00018">
    <property type="entry name" value="EF_HAND_1"/>
    <property type="match status" value="1"/>
</dbReference>
<gene>
    <name evidence="4" type="ORF">PECAL_1P15200</name>
</gene>
<dbReference type="Gene3D" id="1.10.238.10">
    <property type="entry name" value="EF-hand"/>
    <property type="match status" value="1"/>
</dbReference>
<feature type="domain" description="WW" evidence="2">
    <location>
        <begin position="775"/>
        <end position="795"/>
    </location>
</feature>
<reference evidence="4" key="1">
    <citation type="submission" date="2021-11" db="EMBL/GenBank/DDBJ databases">
        <authorList>
            <consortium name="Genoscope - CEA"/>
            <person name="William W."/>
        </authorList>
    </citation>
    <scope>NUCLEOTIDE SEQUENCE</scope>
</reference>
<dbReference type="AlphaFoldDB" id="A0A8J2WS40"/>
<evidence type="ECO:0000313" key="4">
    <source>
        <dbReference type="EMBL" id="CAH0365109.1"/>
    </source>
</evidence>
<evidence type="ECO:0000259" key="3">
    <source>
        <dbReference type="PROSITE" id="PS50222"/>
    </source>
</evidence>
<dbReference type="Gene3D" id="2.20.70.10">
    <property type="match status" value="1"/>
</dbReference>
<evidence type="ECO:0000256" key="1">
    <source>
        <dbReference type="ARBA" id="ARBA00022837"/>
    </source>
</evidence>
<evidence type="ECO:0000259" key="2">
    <source>
        <dbReference type="PROSITE" id="PS50020"/>
    </source>
</evidence>
<keyword evidence="5" id="KW-1185">Reference proteome</keyword>